<dbReference type="InterPro" id="IPR026444">
    <property type="entry name" value="Secre_tail"/>
</dbReference>
<protein>
    <recommendedName>
        <fullName evidence="3">Secretion system C-terminal sorting domain-containing protein</fullName>
    </recommendedName>
</protein>
<evidence type="ECO:0000256" key="2">
    <source>
        <dbReference type="SAM" id="SignalP"/>
    </source>
</evidence>
<gene>
    <name evidence="4" type="ORF">DB895_07580</name>
</gene>
<evidence type="ECO:0000259" key="3">
    <source>
        <dbReference type="Pfam" id="PF18962"/>
    </source>
</evidence>
<dbReference type="EMBL" id="QCZI01000008">
    <property type="protein sequence ID" value="PWA05161.1"/>
    <property type="molecule type" value="Genomic_DNA"/>
</dbReference>
<proteinExistence type="predicted"/>
<dbReference type="NCBIfam" id="TIGR04183">
    <property type="entry name" value="Por_Secre_tail"/>
    <property type="match status" value="1"/>
</dbReference>
<sequence length="267" mass="28842">MKKNYILLLLIVAFTANAQTELIINGGFEHWSAGQPDGFTITVPSGGGKVEQGTIEKHSGTSAAVVTAPIGSGTGTLRTTLEDFTITEGHSYTLSYWYKDESNNAKCRHWGVWRTASTAIPDNTLQPSLYNENTAGTWKQITITTTAPATATILKLDFRTIQESSSAGGGILYLDDISLIDNTLAVKKNSILGLNVYPNPVTKGNLFIDSDSNETKSIVIFDLLGKQVLKTAVVSNQAINISDLISGIYILKITEEGKTATRKLVIR</sequence>
<reference evidence="4 5" key="1">
    <citation type="submission" date="2018-04" db="EMBL/GenBank/DDBJ databases">
        <title>Flavobacterium sp. nov., isolated from glacier ice.</title>
        <authorList>
            <person name="Liu Q."/>
            <person name="Xin Y.-H."/>
        </authorList>
    </citation>
    <scope>NUCLEOTIDE SEQUENCE [LARGE SCALE GENOMIC DNA]</scope>
    <source>
        <strain evidence="4 5">RB1R5</strain>
    </source>
</reference>
<dbReference type="Pfam" id="PF18962">
    <property type="entry name" value="Por_Secre_tail"/>
    <property type="match status" value="1"/>
</dbReference>
<feature type="signal peptide" evidence="2">
    <location>
        <begin position="1"/>
        <end position="18"/>
    </location>
</feature>
<keyword evidence="5" id="KW-1185">Reference proteome</keyword>
<comment type="caution">
    <text evidence="4">The sequence shown here is derived from an EMBL/GenBank/DDBJ whole genome shotgun (WGS) entry which is preliminary data.</text>
</comment>
<keyword evidence="1 2" id="KW-0732">Signal</keyword>
<evidence type="ECO:0000256" key="1">
    <source>
        <dbReference type="ARBA" id="ARBA00022729"/>
    </source>
</evidence>
<accession>A0A2U1JJ47</accession>
<name>A0A2U1JJ47_9FLAO</name>
<dbReference type="InterPro" id="IPR008979">
    <property type="entry name" value="Galactose-bd-like_sf"/>
</dbReference>
<organism evidence="4 5">
    <name type="scientific">Flavobacterium psychrotolerans</name>
    <dbReference type="NCBI Taxonomy" id="2169410"/>
    <lineage>
        <taxon>Bacteria</taxon>
        <taxon>Pseudomonadati</taxon>
        <taxon>Bacteroidota</taxon>
        <taxon>Flavobacteriia</taxon>
        <taxon>Flavobacteriales</taxon>
        <taxon>Flavobacteriaceae</taxon>
        <taxon>Flavobacterium</taxon>
    </lineage>
</organism>
<dbReference type="Proteomes" id="UP000245449">
    <property type="component" value="Unassembled WGS sequence"/>
</dbReference>
<evidence type="ECO:0000313" key="5">
    <source>
        <dbReference type="Proteomes" id="UP000245449"/>
    </source>
</evidence>
<evidence type="ECO:0000313" key="4">
    <source>
        <dbReference type="EMBL" id="PWA05161.1"/>
    </source>
</evidence>
<dbReference type="AlphaFoldDB" id="A0A2U1JJ47"/>
<feature type="domain" description="Secretion system C-terminal sorting" evidence="3">
    <location>
        <begin position="196"/>
        <end position="266"/>
    </location>
</feature>
<dbReference type="SUPFAM" id="SSF49785">
    <property type="entry name" value="Galactose-binding domain-like"/>
    <property type="match status" value="1"/>
</dbReference>
<dbReference type="Gene3D" id="2.60.120.260">
    <property type="entry name" value="Galactose-binding domain-like"/>
    <property type="match status" value="1"/>
</dbReference>
<feature type="chain" id="PRO_5015681401" description="Secretion system C-terminal sorting domain-containing protein" evidence="2">
    <location>
        <begin position="19"/>
        <end position="267"/>
    </location>
</feature>
<dbReference type="OrthoDB" id="1056765at2"/>
<dbReference type="RefSeq" id="WP_116724766.1">
    <property type="nucleotide sequence ID" value="NZ_QCZI01000008.1"/>
</dbReference>